<keyword evidence="2" id="KW-1185">Reference proteome</keyword>
<evidence type="ECO:0000256" key="1">
    <source>
        <dbReference type="SAM" id="MobiDB-lite"/>
    </source>
</evidence>
<evidence type="ECO:0000313" key="3">
    <source>
        <dbReference type="WBParaSite" id="PDA_v2.g13632.t1"/>
    </source>
</evidence>
<reference evidence="3" key="1">
    <citation type="submission" date="2022-11" db="UniProtKB">
        <authorList>
            <consortium name="WormBaseParasite"/>
        </authorList>
    </citation>
    <scope>IDENTIFICATION</scope>
</reference>
<feature type="region of interest" description="Disordered" evidence="1">
    <location>
        <begin position="199"/>
        <end position="218"/>
    </location>
</feature>
<protein>
    <submittedName>
        <fullName evidence="3">Uncharacterized protein</fullName>
    </submittedName>
</protein>
<accession>A0A914P6Q5</accession>
<sequence length="365" mass="42150">MSKLYRNFDITSIGREYRQHSKKERKTKSYNTRHTKTDIKSTSFIEKFTGHALVEWLFTKNTHPTDDFKQKWKTSAVKAAEYEEHKVLQPIEAESAQQLKNTTEESKPVECDTNIQSQILQPKTEKNSRVNLEDAKEEGFETVSFKKRNFSKLKAAEPSQETDARSTNSKPLENNFEIQQNNHISKTEETKFAVKIKSNKAVSKQKSSREKPSNLSPKLLTEKPCFRQAYIPSFAKPKKKIFASIEIQTDETSFNQRIVKNQLNHFTYHSESHIQKPFVSCMEYINDQISPITSSSGFVSRSDADFSPYKIDSPNSETSVKNVTFLFKNDETCAVGIYKNGRKQMLKNSFGNFLLHFSIKTIFCR</sequence>
<evidence type="ECO:0000313" key="2">
    <source>
        <dbReference type="Proteomes" id="UP000887578"/>
    </source>
</evidence>
<dbReference type="Proteomes" id="UP000887578">
    <property type="component" value="Unplaced"/>
</dbReference>
<dbReference type="WBParaSite" id="PDA_v2.g13632.t1">
    <property type="protein sequence ID" value="PDA_v2.g13632.t1"/>
    <property type="gene ID" value="PDA_v2.g13632"/>
</dbReference>
<feature type="compositionally biased region" description="Polar residues" evidence="1">
    <location>
        <begin position="159"/>
        <end position="184"/>
    </location>
</feature>
<organism evidence="2 3">
    <name type="scientific">Panagrolaimus davidi</name>
    <dbReference type="NCBI Taxonomy" id="227884"/>
    <lineage>
        <taxon>Eukaryota</taxon>
        <taxon>Metazoa</taxon>
        <taxon>Ecdysozoa</taxon>
        <taxon>Nematoda</taxon>
        <taxon>Chromadorea</taxon>
        <taxon>Rhabditida</taxon>
        <taxon>Tylenchina</taxon>
        <taxon>Panagrolaimomorpha</taxon>
        <taxon>Panagrolaimoidea</taxon>
        <taxon>Panagrolaimidae</taxon>
        <taxon>Panagrolaimus</taxon>
    </lineage>
</organism>
<dbReference type="AlphaFoldDB" id="A0A914P6Q5"/>
<name>A0A914P6Q5_9BILA</name>
<proteinExistence type="predicted"/>
<feature type="region of interest" description="Disordered" evidence="1">
    <location>
        <begin position="152"/>
        <end position="184"/>
    </location>
</feature>